<dbReference type="GO" id="GO:0005634">
    <property type="term" value="C:nucleus"/>
    <property type="evidence" value="ECO:0007669"/>
    <property type="project" value="UniProtKB-SubCell"/>
</dbReference>
<evidence type="ECO:0000256" key="16">
    <source>
        <dbReference type="ARBA" id="ARBA00078910"/>
    </source>
</evidence>
<evidence type="ECO:0000256" key="12">
    <source>
        <dbReference type="ARBA" id="ARBA00023273"/>
    </source>
</evidence>
<keyword evidence="6" id="KW-0678">Repressor</keyword>
<evidence type="ECO:0000256" key="6">
    <source>
        <dbReference type="ARBA" id="ARBA00022491"/>
    </source>
</evidence>
<dbReference type="Gene3D" id="1.10.287.370">
    <property type="match status" value="1"/>
</dbReference>
<reference evidence="19 20" key="1">
    <citation type="journal article" date="2017" name="PLoS Biol.">
        <title>The sea cucumber genome provides insights into morphological evolution and visceral regeneration.</title>
        <authorList>
            <person name="Zhang X."/>
            <person name="Sun L."/>
            <person name="Yuan J."/>
            <person name="Sun Y."/>
            <person name="Gao Y."/>
            <person name="Zhang L."/>
            <person name="Li S."/>
            <person name="Dai H."/>
            <person name="Hamel J.F."/>
            <person name="Liu C."/>
            <person name="Yu Y."/>
            <person name="Liu S."/>
            <person name="Lin W."/>
            <person name="Guo K."/>
            <person name="Jin S."/>
            <person name="Xu P."/>
            <person name="Storey K.B."/>
            <person name="Huan P."/>
            <person name="Zhang T."/>
            <person name="Zhou Y."/>
            <person name="Zhang J."/>
            <person name="Lin C."/>
            <person name="Li X."/>
            <person name="Xing L."/>
            <person name="Huo D."/>
            <person name="Sun M."/>
            <person name="Wang L."/>
            <person name="Mercier A."/>
            <person name="Li F."/>
            <person name="Yang H."/>
            <person name="Xiang J."/>
        </authorList>
    </citation>
    <scope>NUCLEOTIDE SEQUENCE [LARGE SCALE GENOMIC DNA]</scope>
    <source>
        <strain evidence="19">Shaxun</strain>
        <tissue evidence="19">Muscle</tissue>
    </source>
</reference>
<organism evidence="19 20">
    <name type="scientific">Stichopus japonicus</name>
    <name type="common">Sea cucumber</name>
    <dbReference type="NCBI Taxonomy" id="307972"/>
    <lineage>
        <taxon>Eukaryota</taxon>
        <taxon>Metazoa</taxon>
        <taxon>Echinodermata</taxon>
        <taxon>Eleutherozoa</taxon>
        <taxon>Echinozoa</taxon>
        <taxon>Holothuroidea</taxon>
        <taxon>Aspidochirotacea</taxon>
        <taxon>Aspidochirotida</taxon>
        <taxon>Stichopodidae</taxon>
        <taxon>Apostichopus</taxon>
    </lineage>
</organism>
<comment type="subunit">
    <text evidence="15">Homodimer. Component of the PAQosome complex which is responsible for the biogenesis of several protein complexes and which consists of R2TP complex members RUVBL1, RUVBL2, RPAP3 and PIH1D1, URI complex members PFDN2, PFDN6, PDRG1, UXT and URI1 as well as ASDURF, POLR2E and DNAAF10/WDR92. Interacts with POLR2E/RPB5, RUVBL2 and RUVBL1. Interacts with PFDN2, PFDN4 and STAP1; the interactions are phosphorylation-dependent and occur in a growth-dependent manner in the mitochondrion. Interacts with UXT. Interacts with PPP1CC; the interaction is phosphorylation-dependent and occurs in a growth factor-dependent manner. Interacts (via the middle C-terminal region) with GTF2F1 and GTF2F2. Interacts with DMAP1. Interacts with TSC1 and TSC2. Interacts with PRPF8 and EFTUD2 in a ZNHIT2-dependent manner.</text>
</comment>
<dbReference type="FunFam" id="1.10.287.370:FF:000008">
    <property type="entry name" value="unconventional prefoldin RPB5 interactor 1"/>
    <property type="match status" value="1"/>
</dbReference>
<evidence type="ECO:0000313" key="20">
    <source>
        <dbReference type="Proteomes" id="UP000230750"/>
    </source>
</evidence>
<keyword evidence="12" id="KW-0966">Cell projection</keyword>
<evidence type="ECO:0000256" key="1">
    <source>
        <dbReference type="ARBA" id="ARBA00004123"/>
    </source>
</evidence>
<feature type="compositionally biased region" description="Basic and acidic residues" evidence="18">
    <location>
        <begin position="172"/>
        <end position="200"/>
    </location>
</feature>
<keyword evidence="11" id="KW-0539">Nucleus</keyword>
<protein>
    <recommendedName>
        <fullName evidence="17">Protein phosphatase 1 regulatory subunit 19</fullName>
    </recommendedName>
    <alternativeName>
        <fullName evidence="16">RNA polymerase II subunit 5-mediating protein</fullName>
    </alternativeName>
</protein>
<evidence type="ECO:0000256" key="9">
    <source>
        <dbReference type="ARBA" id="ARBA00023128"/>
    </source>
</evidence>
<evidence type="ECO:0000256" key="15">
    <source>
        <dbReference type="ARBA" id="ARBA00064379"/>
    </source>
</evidence>
<dbReference type="SUPFAM" id="SSF46579">
    <property type="entry name" value="Prefoldin"/>
    <property type="match status" value="1"/>
</dbReference>
<keyword evidence="10" id="KW-0804">Transcription</keyword>
<dbReference type="GO" id="GO:0030425">
    <property type="term" value="C:dendrite"/>
    <property type="evidence" value="ECO:0007669"/>
    <property type="project" value="UniProtKB-SubCell"/>
</dbReference>
<evidence type="ECO:0000256" key="3">
    <source>
        <dbReference type="ARBA" id="ARBA00004279"/>
    </source>
</evidence>
<dbReference type="AlphaFoldDB" id="A0A2G8L0X1"/>
<accession>A0A2G8L0X1</accession>
<dbReference type="GO" id="GO:0019212">
    <property type="term" value="F:phosphatase inhibitor activity"/>
    <property type="evidence" value="ECO:0007669"/>
    <property type="project" value="TreeGrafter"/>
</dbReference>
<feature type="compositionally biased region" description="Low complexity" evidence="18">
    <location>
        <begin position="290"/>
        <end position="306"/>
    </location>
</feature>
<keyword evidence="5" id="KW-0963">Cytoplasm</keyword>
<sequence>MDQDLGRLKEEQLLELRNTGVQIRQWEKFKEDYNHLQEKLQELPDKVSYEVMVPLGPLAFMPGQLVHTNEILVLLGENWFVEKSAKDACAVIDRRKKSIADTINKFKEQKQLLESRLEFTADIQKEASGTEGIVDIREEYDPEKEARWRENRAKRKQKTMGKVPDEEETDFSDGRRAEETQSTREKEEAELWAHLDWLERQEEEMDELARTEESPDSDEPSRASLEEESPDETKKKTVKWKDQQMETMDEDEIEPKRNQGGDERKDQGLGTPDEEEGDEEDGKVSTIVFSHSDVPSALPSSSSDVVSSPADIYYRYQSKLKDTTTQKLEQPKSILKEPSRLPPSGDVEPETTEDKKPTVQPIPESNKNNTISVVIMKMVIQHGMAMVDATVATIHHEPCACAARYRYLPIHVIGHRLAQKPRF</sequence>
<evidence type="ECO:0000313" key="19">
    <source>
        <dbReference type="EMBL" id="PIK53891.1"/>
    </source>
</evidence>
<keyword evidence="9" id="KW-0496">Mitochondrion</keyword>
<dbReference type="GO" id="GO:0000122">
    <property type="term" value="P:negative regulation of transcription by RNA polymerase II"/>
    <property type="evidence" value="ECO:0007669"/>
    <property type="project" value="TreeGrafter"/>
</dbReference>
<feature type="region of interest" description="Disordered" evidence="18">
    <location>
        <begin position="323"/>
        <end position="366"/>
    </location>
</feature>
<dbReference type="Proteomes" id="UP000230750">
    <property type="component" value="Unassembled WGS sequence"/>
</dbReference>
<evidence type="ECO:0000256" key="2">
    <source>
        <dbReference type="ARBA" id="ARBA00004173"/>
    </source>
</evidence>
<evidence type="ECO:0000256" key="14">
    <source>
        <dbReference type="ARBA" id="ARBA00053952"/>
    </source>
</evidence>
<gene>
    <name evidence="19" type="ORF">BSL78_09209</name>
</gene>
<evidence type="ECO:0000256" key="18">
    <source>
        <dbReference type="SAM" id="MobiDB-lite"/>
    </source>
</evidence>
<comment type="similarity">
    <text evidence="13">Belongs to the RNA polymerase II subunit 5-mediating protein family.</text>
</comment>
<dbReference type="GO" id="GO:0005739">
    <property type="term" value="C:mitochondrion"/>
    <property type="evidence" value="ECO:0007669"/>
    <property type="project" value="UniProtKB-SubCell"/>
</dbReference>
<dbReference type="InterPro" id="IPR052255">
    <property type="entry name" value="RNA_pol_II_subunit5-mediator"/>
</dbReference>
<dbReference type="STRING" id="307972.A0A2G8L0X1"/>
<dbReference type="GO" id="GO:0003714">
    <property type="term" value="F:transcription corepressor activity"/>
    <property type="evidence" value="ECO:0007669"/>
    <property type="project" value="TreeGrafter"/>
</dbReference>
<feature type="compositionally biased region" description="Basic and acidic residues" evidence="18">
    <location>
        <begin position="254"/>
        <end position="267"/>
    </location>
</feature>
<dbReference type="InterPro" id="IPR009053">
    <property type="entry name" value="Prefoldin"/>
</dbReference>
<evidence type="ECO:0000256" key="17">
    <source>
        <dbReference type="ARBA" id="ARBA00082683"/>
    </source>
</evidence>
<keyword evidence="8" id="KW-0805">Transcription regulation</keyword>
<evidence type="ECO:0000256" key="11">
    <source>
        <dbReference type="ARBA" id="ARBA00023242"/>
    </source>
</evidence>
<keyword evidence="20" id="KW-1185">Reference proteome</keyword>
<evidence type="ECO:0000256" key="4">
    <source>
        <dbReference type="ARBA" id="ARBA00004496"/>
    </source>
</evidence>
<feature type="region of interest" description="Disordered" evidence="18">
    <location>
        <begin position="144"/>
        <end position="306"/>
    </location>
</feature>
<name>A0A2G8L0X1_STIJA</name>
<dbReference type="CDD" id="cd23159">
    <property type="entry name" value="Prefoldin_URI1"/>
    <property type="match status" value="1"/>
</dbReference>
<dbReference type="GO" id="GO:0003682">
    <property type="term" value="F:chromatin binding"/>
    <property type="evidence" value="ECO:0007669"/>
    <property type="project" value="TreeGrafter"/>
</dbReference>
<dbReference type="OrthoDB" id="21413at2759"/>
<evidence type="ECO:0000256" key="10">
    <source>
        <dbReference type="ARBA" id="ARBA00023163"/>
    </source>
</evidence>
<evidence type="ECO:0000256" key="7">
    <source>
        <dbReference type="ARBA" id="ARBA00022553"/>
    </source>
</evidence>
<dbReference type="PANTHER" id="PTHR15111">
    <property type="entry name" value="RNA POLYMERASE II SUBUNIT 5-MEDIATING PROTEIN NNX3"/>
    <property type="match status" value="1"/>
</dbReference>
<comment type="subcellular location">
    <subcellularLocation>
        <location evidence="3">Cell projection</location>
        <location evidence="3">Dendrite</location>
    </subcellularLocation>
    <subcellularLocation>
        <location evidence="4">Cytoplasm</location>
    </subcellularLocation>
    <subcellularLocation>
        <location evidence="2">Mitochondrion</location>
    </subcellularLocation>
    <subcellularLocation>
        <location evidence="1">Nucleus</location>
    </subcellularLocation>
</comment>
<comment type="caution">
    <text evidence="19">The sequence shown here is derived from an EMBL/GenBank/DDBJ whole genome shotgun (WGS) entry which is preliminary data.</text>
</comment>
<evidence type="ECO:0000256" key="8">
    <source>
        <dbReference type="ARBA" id="ARBA00023015"/>
    </source>
</evidence>
<feature type="compositionally biased region" description="Acidic residues" evidence="18">
    <location>
        <begin position="272"/>
        <end position="281"/>
    </location>
</feature>
<proteinExistence type="inferred from homology"/>
<dbReference type="Pfam" id="PF02996">
    <property type="entry name" value="Prefoldin"/>
    <property type="match status" value="1"/>
</dbReference>
<comment type="function">
    <text evidence="14">Plays a central role in maintaining S6K1 signaling and BAD phosphorylation under normal growth conditions thereby protecting cells from potential deleterious effects of sustained S6K1 signaling. The URI1-PPP1CC complex acts as a central component of a negative feedback mechanism that counteracts excessive S6K1 survival signaling to BAD in response to growth factors. Mediates inhibition of PPP1CC phosphatase activity in mitochondria. Coordinates the regulation of nutrient-sensitive gene expression availability in a mTOR-dependent manner. Seems to be a scaffolding protein able to assemble a prefoldin-like complex that contains PFDs and proteins with roles in transcription and ubiquitination.</text>
</comment>
<dbReference type="InterPro" id="IPR004127">
    <property type="entry name" value="Prefoldin_subunit_alpha"/>
</dbReference>
<keyword evidence="7" id="KW-0597">Phosphoprotein</keyword>
<evidence type="ECO:0000256" key="5">
    <source>
        <dbReference type="ARBA" id="ARBA00022490"/>
    </source>
</evidence>
<dbReference type="EMBL" id="MRZV01000270">
    <property type="protein sequence ID" value="PIK53891.1"/>
    <property type="molecule type" value="Genomic_DNA"/>
</dbReference>
<evidence type="ECO:0000256" key="13">
    <source>
        <dbReference type="ARBA" id="ARBA00038295"/>
    </source>
</evidence>
<dbReference type="PANTHER" id="PTHR15111:SF0">
    <property type="entry name" value="UNCONVENTIONAL PREFOLDIN RPB5 INTERACTOR 1"/>
    <property type="match status" value="1"/>
</dbReference>
<feature type="compositionally biased region" description="Basic and acidic residues" evidence="18">
    <location>
        <begin position="207"/>
        <end position="244"/>
    </location>
</feature>